<reference evidence="5" key="2">
    <citation type="submission" date="2025-08" db="UniProtKB">
        <authorList>
            <consortium name="Ensembl"/>
        </authorList>
    </citation>
    <scope>IDENTIFICATION</scope>
    <source>
        <strain evidence="5">Thorbecke</strain>
    </source>
</reference>
<gene>
    <name evidence="5" type="primary">IL1F10</name>
</gene>
<reference evidence="5" key="3">
    <citation type="submission" date="2025-09" db="UniProtKB">
        <authorList>
            <consortium name="Ensembl"/>
        </authorList>
    </citation>
    <scope>IDENTIFICATION</scope>
    <source>
        <strain evidence="5">Thorbecke</strain>
    </source>
</reference>
<accession>A0A5F9CCP2</accession>
<protein>
    <submittedName>
        <fullName evidence="5">Uncharacterized protein</fullName>
    </submittedName>
</protein>
<dbReference type="SUPFAM" id="SSF50353">
    <property type="entry name" value="Cytokine"/>
    <property type="match status" value="1"/>
</dbReference>
<proteinExistence type="inferred from homology"/>
<comment type="subcellular location">
    <subcellularLocation>
        <location evidence="1">Secreted</location>
    </subcellularLocation>
</comment>
<dbReference type="GO" id="GO:0005125">
    <property type="term" value="F:cytokine activity"/>
    <property type="evidence" value="ECO:0007669"/>
    <property type="project" value="InterPro"/>
</dbReference>
<reference evidence="5 6" key="1">
    <citation type="journal article" date="2011" name="Nature">
        <title>A high-resolution map of human evolutionary constraint using 29 mammals.</title>
        <authorList>
            <person name="Lindblad-Toh K."/>
            <person name="Garber M."/>
            <person name="Zuk O."/>
            <person name="Lin M.F."/>
            <person name="Parker B.J."/>
            <person name="Washietl S."/>
            <person name="Kheradpour P."/>
            <person name="Ernst J."/>
            <person name="Jordan G."/>
            <person name="Mauceli E."/>
            <person name="Ward L.D."/>
            <person name="Lowe C.B."/>
            <person name="Holloway A.K."/>
            <person name="Clamp M."/>
            <person name="Gnerre S."/>
            <person name="Alfoldi J."/>
            <person name="Beal K."/>
            <person name="Chang J."/>
            <person name="Clawson H."/>
            <person name="Cuff J."/>
            <person name="Di Palma F."/>
            <person name="Fitzgerald S."/>
            <person name="Flicek P."/>
            <person name="Guttman M."/>
            <person name="Hubisz M.J."/>
            <person name="Jaffe D.B."/>
            <person name="Jungreis I."/>
            <person name="Kent W.J."/>
            <person name="Kostka D."/>
            <person name="Lara M."/>
            <person name="Martins A.L."/>
            <person name="Massingham T."/>
            <person name="Moltke I."/>
            <person name="Raney B.J."/>
            <person name="Rasmussen M.D."/>
            <person name="Robinson J."/>
            <person name="Stark A."/>
            <person name="Vilella A.J."/>
            <person name="Wen J."/>
            <person name="Xie X."/>
            <person name="Zody M.C."/>
            <person name="Baldwin J."/>
            <person name="Bloom T."/>
            <person name="Chin C.W."/>
            <person name="Heiman D."/>
            <person name="Nicol R."/>
            <person name="Nusbaum C."/>
            <person name="Young S."/>
            <person name="Wilkinson J."/>
            <person name="Worley K.C."/>
            <person name="Kovar C.L."/>
            <person name="Muzny D.M."/>
            <person name="Gibbs R.A."/>
            <person name="Cree A."/>
            <person name="Dihn H.H."/>
            <person name="Fowler G."/>
            <person name="Jhangiani S."/>
            <person name="Joshi V."/>
            <person name="Lee S."/>
            <person name="Lewis L.R."/>
            <person name="Nazareth L.V."/>
            <person name="Okwuonu G."/>
            <person name="Santibanez J."/>
            <person name="Warren W.C."/>
            <person name="Mardis E.R."/>
            <person name="Weinstock G.M."/>
            <person name="Wilson R.K."/>
            <person name="Delehaunty K."/>
            <person name="Dooling D."/>
            <person name="Fronik C."/>
            <person name="Fulton L."/>
            <person name="Fulton B."/>
            <person name="Graves T."/>
            <person name="Minx P."/>
            <person name="Sodergren E."/>
            <person name="Birney E."/>
            <person name="Margulies E.H."/>
            <person name="Herrero J."/>
            <person name="Green E.D."/>
            <person name="Haussler D."/>
            <person name="Siepel A."/>
            <person name="Goldman N."/>
            <person name="Pollard K.S."/>
            <person name="Pedersen J.S."/>
            <person name="Lander E.S."/>
            <person name="Kellis M."/>
        </authorList>
    </citation>
    <scope>NUCLEOTIDE SEQUENCE [LARGE SCALE GENOMIC DNA]</scope>
    <source>
        <strain evidence="5 6">Thorbecke inbred</strain>
    </source>
</reference>
<dbReference type="EMBL" id="AAGW02007340">
    <property type="status" value="NOT_ANNOTATED_CDS"/>
    <property type="molecule type" value="Genomic_DNA"/>
</dbReference>
<dbReference type="GeneTree" id="ENSGT00950000182943"/>
<evidence type="ECO:0000313" key="5">
    <source>
        <dbReference type="Ensembl" id="ENSOCUP00000031286.1"/>
    </source>
</evidence>
<dbReference type="Ensembl" id="ENSOCUT00000042789.1">
    <property type="protein sequence ID" value="ENSOCUP00000031286.1"/>
    <property type="gene ID" value="ENSOCUG00000010998.4"/>
</dbReference>
<comment type="similarity">
    <text evidence="2">Belongs to the IL-1 family.</text>
</comment>
<dbReference type="Bgee" id="ENSOCUG00000010998">
    <property type="expression patterns" value="Expressed in skin of back and 9 other cell types or tissues"/>
</dbReference>
<evidence type="ECO:0000256" key="2">
    <source>
        <dbReference type="ARBA" id="ARBA00010448"/>
    </source>
</evidence>
<sequence length="255" mass="27262">MVLSGALCFRMKDSALKVLYLHNDQLLAGGLHAGKVIKGEEISVVPNRSLDARLSPVILGVQGGSRCLSCGMEQEPTLKLEREPDTCSMCSLPMARYYIEDLHPSKQRPGPRQGPHPPGDPGWEPLPGMCGDRSWAFSTTRGEMPHSPVLGDTADPARPRMLWHPSTCRSPSSRRNDTRPCAVLLSARPFPGLLLVLPGLAADPSTSVEGQLPLPLSPLPRGSGTPLAGSLGGCSDVIRMFPLDVPHACCLSPPL</sequence>
<evidence type="ECO:0000256" key="3">
    <source>
        <dbReference type="ARBA" id="ARBA00022525"/>
    </source>
</evidence>
<evidence type="ECO:0000256" key="4">
    <source>
        <dbReference type="SAM" id="MobiDB-lite"/>
    </source>
</evidence>
<keyword evidence="6" id="KW-1185">Reference proteome</keyword>
<dbReference type="GO" id="GO:0071222">
    <property type="term" value="P:cellular response to lipopolysaccharide"/>
    <property type="evidence" value="ECO:0007669"/>
    <property type="project" value="TreeGrafter"/>
</dbReference>
<organism evidence="5 6">
    <name type="scientific">Oryctolagus cuniculus</name>
    <name type="common">Rabbit</name>
    <dbReference type="NCBI Taxonomy" id="9986"/>
    <lineage>
        <taxon>Eukaryota</taxon>
        <taxon>Metazoa</taxon>
        <taxon>Chordata</taxon>
        <taxon>Craniata</taxon>
        <taxon>Vertebrata</taxon>
        <taxon>Euteleostomi</taxon>
        <taxon>Mammalia</taxon>
        <taxon>Eutheria</taxon>
        <taxon>Euarchontoglires</taxon>
        <taxon>Glires</taxon>
        <taxon>Lagomorpha</taxon>
        <taxon>Leporidae</taxon>
        <taxon>Oryctolagus</taxon>
    </lineage>
</organism>
<name>A0A5F9CCP2_RABIT</name>
<evidence type="ECO:0000256" key="1">
    <source>
        <dbReference type="ARBA" id="ARBA00004613"/>
    </source>
</evidence>
<dbReference type="PANTHER" id="PTHR10078">
    <property type="entry name" value="INTERLEUKIN-1 FAMILY MEMBER"/>
    <property type="match status" value="1"/>
</dbReference>
<evidence type="ECO:0000313" key="6">
    <source>
        <dbReference type="Proteomes" id="UP000001811"/>
    </source>
</evidence>
<dbReference type="EMBL" id="AAGW02007339">
    <property type="status" value="NOT_ANNOTATED_CDS"/>
    <property type="molecule type" value="Genomic_DNA"/>
</dbReference>
<dbReference type="InterPro" id="IPR008996">
    <property type="entry name" value="IL1/FGF"/>
</dbReference>
<dbReference type="GO" id="GO:0005615">
    <property type="term" value="C:extracellular space"/>
    <property type="evidence" value="ECO:0007669"/>
    <property type="project" value="InterPro"/>
</dbReference>
<dbReference type="GO" id="GO:0002437">
    <property type="term" value="P:inflammatory response to antigenic stimulus"/>
    <property type="evidence" value="ECO:0007669"/>
    <property type="project" value="TreeGrafter"/>
</dbReference>
<feature type="region of interest" description="Disordered" evidence="4">
    <location>
        <begin position="104"/>
        <end position="157"/>
    </location>
</feature>
<dbReference type="InterPro" id="IPR000975">
    <property type="entry name" value="IL-1_fam"/>
</dbReference>
<dbReference type="Gene3D" id="2.80.10.50">
    <property type="match status" value="1"/>
</dbReference>
<keyword evidence="3" id="KW-0964">Secreted</keyword>
<dbReference type="Proteomes" id="UP000001811">
    <property type="component" value="Chromosome 2"/>
</dbReference>
<dbReference type="EMBL" id="AAGW02007341">
    <property type="status" value="NOT_ANNOTATED_CDS"/>
    <property type="molecule type" value="Genomic_DNA"/>
</dbReference>
<dbReference type="PANTHER" id="PTHR10078:SF32">
    <property type="entry name" value="INTERLEUKIN-36 RECEPTOR ANTAGONIST PROTEIN"/>
    <property type="match status" value="1"/>
</dbReference>
<dbReference type="AlphaFoldDB" id="A0A5F9CCP2"/>